<name>A0A9K3IMP6_HELAN</name>
<evidence type="ECO:0000313" key="1">
    <source>
        <dbReference type="EMBL" id="KAF5799607.1"/>
    </source>
</evidence>
<sequence>MRRKSDEVARRSGFWHSLSGIKMTLVGGYGCSKEREGSGRISPVESSSWTISTRLGYCSRRLAMARRYFLSRRTLQFMA</sequence>
<proteinExistence type="predicted"/>
<dbReference type="Gramene" id="mRNA:HanXRQr2_Chr07g0306391">
    <property type="protein sequence ID" value="CDS:HanXRQr2_Chr07g0306391.1"/>
    <property type="gene ID" value="HanXRQr2_Chr07g0306391"/>
</dbReference>
<evidence type="ECO:0000313" key="2">
    <source>
        <dbReference type="Proteomes" id="UP000215914"/>
    </source>
</evidence>
<comment type="caution">
    <text evidence="1">The sequence shown here is derived from an EMBL/GenBank/DDBJ whole genome shotgun (WGS) entry which is preliminary data.</text>
</comment>
<accession>A0A9K3IMP6</accession>
<reference evidence="1" key="1">
    <citation type="journal article" date="2017" name="Nature">
        <title>The sunflower genome provides insights into oil metabolism, flowering and Asterid evolution.</title>
        <authorList>
            <person name="Badouin H."/>
            <person name="Gouzy J."/>
            <person name="Grassa C.J."/>
            <person name="Murat F."/>
            <person name="Staton S.E."/>
            <person name="Cottret L."/>
            <person name="Lelandais-Briere C."/>
            <person name="Owens G.L."/>
            <person name="Carrere S."/>
            <person name="Mayjonade B."/>
            <person name="Legrand L."/>
            <person name="Gill N."/>
            <person name="Kane N.C."/>
            <person name="Bowers J.E."/>
            <person name="Hubner S."/>
            <person name="Bellec A."/>
            <person name="Berard A."/>
            <person name="Berges H."/>
            <person name="Blanchet N."/>
            <person name="Boniface M.C."/>
            <person name="Brunel D."/>
            <person name="Catrice O."/>
            <person name="Chaidir N."/>
            <person name="Claudel C."/>
            <person name="Donnadieu C."/>
            <person name="Faraut T."/>
            <person name="Fievet G."/>
            <person name="Helmstetter N."/>
            <person name="King M."/>
            <person name="Knapp S.J."/>
            <person name="Lai Z."/>
            <person name="Le Paslier M.C."/>
            <person name="Lippi Y."/>
            <person name="Lorenzon L."/>
            <person name="Mandel J.R."/>
            <person name="Marage G."/>
            <person name="Marchand G."/>
            <person name="Marquand E."/>
            <person name="Bret-Mestries E."/>
            <person name="Morien E."/>
            <person name="Nambeesan S."/>
            <person name="Nguyen T."/>
            <person name="Pegot-Espagnet P."/>
            <person name="Pouilly N."/>
            <person name="Raftis F."/>
            <person name="Sallet E."/>
            <person name="Schiex T."/>
            <person name="Thomas J."/>
            <person name="Vandecasteele C."/>
            <person name="Vares D."/>
            <person name="Vear F."/>
            <person name="Vautrin S."/>
            <person name="Crespi M."/>
            <person name="Mangin B."/>
            <person name="Burke J.M."/>
            <person name="Salse J."/>
            <person name="Munos S."/>
            <person name="Vincourt P."/>
            <person name="Rieseberg L.H."/>
            <person name="Langlade N.B."/>
        </authorList>
    </citation>
    <scope>NUCLEOTIDE SEQUENCE</scope>
    <source>
        <tissue evidence="1">Leaves</tissue>
    </source>
</reference>
<dbReference type="EMBL" id="MNCJ02000322">
    <property type="protein sequence ID" value="KAF5799607.1"/>
    <property type="molecule type" value="Genomic_DNA"/>
</dbReference>
<dbReference type="Proteomes" id="UP000215914">
    <property type="component" value="Unassembled WGS sequence"/>
</dbReference>
<organism evidence="1 2">
    <name type="scientific">Helianthus annuus</name>
    <name type="common">Common sunflower</name>
    <dbReference type="NCBI Taxonomy" id="4232"/>
    <lineage>
        <taxon>Eukaryota</taxon>
        <taxon>Viridiplantae</taxon>
        <taxon>Streptophyta</taxon>
        <taxon>Embryophyta</taxon>
        <taxon>Tracheophyta</taxon>
        <taxon>Spermatophyta</taxon>
        <taxon>Magnoliopsida</taxon>
        <taxon>eudicotyledons</taxon>
        <taxon>Gunneridae</taxon>
        <taxon>Pentapetalae</taxon>
        <taxon>asterids</taxon>
        <taxon>campanulids</taxon>
        <taxon>Asterales</taxon>
        <taxon>Asteraceae</taxon>
        <taxon>Asteroideae</taxon>
        <taxon>Heliantheae alliance</taxon>
        <taxon>Heliantheae</taxon>
        <taxon>Helianthus</taxon>
    </lineage>
</organism>
<keyword evidence="2" id="KW-1185">Reference proteome</keyword>
<reference evidence="1" key="2">
    <citation type="submission" date="2020-06" db="EMBL/GenBank/DDBJ databases">
        <title>Helianthus annuus Genome sequencing and assembly Release 2.</title>
        <authorList>
            <person name="Gouzy J."/>
            <person name="Langlade N."/>
            <person name="Munos S."/>
        </authorList>
    </citation>
    <scope>NUCLEOTIDE SEQUENCE</scope>
    <source>
        <tissue evidence="1">Leaves</tissue>
    </source>
</reference>
<dbReference type="AlphaFoldDB" id="A0A9K3IMP6"/>
<protein>
    <submittedName>
        <fullName evidence="1">Uncharacterized protein</fullName>
    </submittedName>
</protein>
<gene>
    <name evidence="1" type="ORF">HanXRQr2_Chr07g0306391</name>
</gene>